<evidence type="ECO:0000313" key="3">
    <source>
        <dbReference type="EMBL" id="CAF4062933.1"/>
    </source>
</evidence>
<dbReference type="Proteomes" id="UP000663829">
    <property type="component" value="Unassembled WGS sequence"/>
</dbReference>
<keyword evidence="4" id="KW-1185">Reference proteome</keyword>
<organism evidence="2 4">
    <name type="scientific">Didymodactylos carnosus</name>
    <dbReference type="NCBI Taxonomy" id="1234261"/>
    <lineage>
        <taxon>Eukaryota</taxon>
        <taxon>Metazoa</taxon>
        <taxon>Spiralia</taxon>
        <taxon>Gnathifera</taxon>
        <taxon>Rotifera</taxon>
        <taxon>Eurotatoria</taxon>
        <taxon>Bdelloidea</taxon>
        <taxon>Philodinida</taxon>
        <taxon>Philodinidae</taxon>
        <taxon>Didymodactylos</taxon>
    </lineage>
</organism>
<evidence type="ECO:0000313" key="4">
    <source>
        <dbReference type="Proteomes" id="UP000663829"/>
    </source>
</evidence>
<dbReference type="EMBL" id="CAJNOQ010011301">
    <property type="protein sequence ID" value="CAF1273235.1"/>
    <property type="molecule type" value="Genomic_DNA"/>
</dbReference>
<reference evidence="2" key="1">
    <citation type="submission" date="2021-02" db="EMBL/GenBank/DDBJ databases">
        <authorList>
            <person name="Nowell W R."/>
        </authorList>
    </citation>
    <scope>NUCLEOTIDE SEQUENCE</scope>
</reference>
<feature type="region of interest" description="Disordered" evidence="1">
    <location>
        <begin position="1"/>
        <end position="30"/>
    </location>
</feature>
<gene>
    <name evidence="2" type="ORF">GPM918_LOCUS27187</name>
    <name evidence="3" type="ORF">SRO942_LOCUS27473</name>
</gene>
<dbReference type="EMBL" id="CAJOBC010024421">
    <property type="protein sequence ID" value="CAF4062933.1"/>
    <property type="molecule type" value="Genomic_DNA"/>
</dbReference>
<accession>A0A815BRB1</accession>
<dbReference type="Proteomes" id="UP000681722">
    <property type="component" value="Unassembled WGS sequence"/>
</dbReference>
<sequence>MGWPGLVRGGSVPGRVIESGGSAGGDTSPKHYIILKNESKRLTSNSWETFGLPSKLEADGTYQVISDFASCFNCKKTLHYESSTKYMKSHNCIPSTTINEGPLAKYLNNNKVTDVQRQDKDQMKQKLTQWICSSVHLVLLKISD</sequence>
<name>A0A815BRB1_9BILA</name>
<protein>
    <recommendedName>
        <fullName evidence="5">BED-type domain-containing protein</fullName>
    </recommendedName>
</protein>
<comment type="caution">
    <text evidence="2">The sequence shown here is derived from an EMBL/GenBank/DDBJ whole genome shotgun (WGS) entry which is preliminary data.</text>
</comment>
<proteinExistence type="predicted"/>
<evidence type="ECO:0008006" key="5">
    <source>
        <dbReference type="Google" id="ProtNLM"/>
    </source>
</evidence>
<evidence type="ECO:0000256" key="1">
    <source>
        <dbReference type="SAM" id="MobiDB-lite"/>
    </source>
</evidence>
<dbReference type="AlphaFoldDB" id="A0A815BRB1"/>
<evidence type="ECO:0000313" key="2">
    <source>
        <dbReference type="EMBL" id="CAF1273235.1"/>
    </source>
</evidence>